<evidence type="ECO:0000313" key="3">
    <source>
        <dbReference type="EMBL" id="PON95063.1"/>
    </source>
</evidence>
<accession>A0A2P5FB98</accession>
<feature type="compositionally biased region" description="Polar residues" evidence="1">
    <location>
        <begin position="57"/>
        <end position="70"/>
    </location>
</feature>
<feature type="region of interest" description="Disordered" evidence="1">
    <location>
        <begin position="48"/>
        <end position="70"/>
    </location>
</feature>
<keyword evidence="2" id="KW-0732">Signal</keyword>
<comment type="caution">
    <text evidence="3">The sequence shown here is derived from an EMBL/GenBank/DDBJ whole genome shotgun (WGS) entry which is preliminary data.</text>
</comment>
<organism evidence="3 4">
    <name type="scientific">Trema orientale</name>
    <name type="common">Charcoal tree</name>
    <name type="synonym">Celtis orientalis</name>
    <dbReference type="NCBI Taxonomy" id="63057"/>
    <lineage>
        <taxon>Eukaryota</taxon>
        <taxon>Viridiplantae</taxon>
        <taxon>Streptophyta</taxon>
        <taxon>Embryophyta</taxon>
        <taxon>Tracheophyta</taxon>
        <taxon>Spermatophyta</taxon>
        <taxon>Magnoliopsida</taxon>
        <taxon>eudicotyledons</taxon>
        <taxon>Gunneridae</taxon>
        <taxon>Pentapetalae</taxon>
        <taxon>rosids</taxon>
        <taxon>fabids</taxon>
        <taxon>Rosales</taxon>
        <taxon>Cannabaceae</taxon>
        <taxon>Trema</taxon>
    </lineage>
</organism>
<dbReference type="Proteomes" id="UP000237000">
    <property type="component" value="Unassembled WGS sequence"/>
</dbReference>
<feature type="chain" id="PRO_5015155813" description="Transmembrane protein" evidence="2">
    <location>
        <begin position="34"/>
        <end position="70"/>
    </location>
</feature>
<proteinExistence type="predicted"/>
<name>A0A2P5FB98_TREOI</name>
<dbReference type="PANTHER" id="PTHR33592:SF3">
    <property type="entry name" value="TRANSMEMBRANE PROTEIN"/>
    <property type="match status" value="1"/>
</dbReference>
<evidence type="ECO:0000256" key="2">
    <source>
        <dbReference type="SAM" id="SignalP"/>
    </source>
</evidence>
<evidence type="ECO:0000313" key="4">
    <source>
        <dbReference type="Proteomes" id="UP000237000"/>
    </source>
</evidence>
<reference evidence="4" key="1">
    <citation type="submission" date="2016-06" db="EMBL/GenBank/DDBJ databases">
        <title>Parallel loss of symbiosis genes in relatives of nitrogen-fixing non-legume Parasponia.</title>
        <authorList>
            <person name="Van Velzen R."/>
            <person name="Holmer R."/>
            <person name="Bu F."/>
            <person name="Rutten L."/>
            <person name="Van Zeijl A."/>
            <person name="Liu W."/>
            <person name="Santuari L."/>
            <person name="Cao Q."/>
            <person name="Sharma T."/>
            <person name="Shen D."/>
            <person name="Roswanjaya Y."/>
            <person name="Wardhani T."/>
            <person name="Kalhor M.S."/>
            <person name="Jansen J."/>
            <person name="Van den Hoogen J."/>
            <person name="Gungor B."/>
            <person name="Hartog M."/>
            <person name="Hontelez J."/>
            <person name="Verver J."/>
            <person name="Yang W.-C."/>
            <person name="Schijlen E."/>
            <person name="Repin R."/>
            <person name="Schilthuizen M."/>
            <person name="Schranz E."/>
            <person name="Heidstra R."/>
            <person name="Miyata K."/>
            <person name="Fedorova E."/>
            <person name="Kohlen W."/>
            <person name="Bisseling T."/>
            <person name="Smit S."/>
            <person name="Geurts R."/>
        </authorList>
    </citation>
    <scope>NUCLEOTIDE SEQUENCE [LARGE SCALE GENOMIC DNA]</scope>
    <source>
        <strain evidence="4">cv. RG33-2</strain>
    </source>
</reference>
<dbReference type="AlphaFoldDB" id="A0A2P5FB98"/>
<dbReference type="EMBL" id="JXTC01000047">
    <property type="protein sequence ID" value="PON95063.1"/>
    <property type="molecule type" value="Genomic_DNA"/>
</dbReference>
<dbReference type="PANTHER" id="PTHR33592">
    <property type="entry name" value="TRANSMEMBRANE PROTEIN"/>
    <property type="match status" value="1"/>
</dbReference>
<sequence length="70" mass="7514">MGFSQRRILLTALFVLSFLFALATLGEMRPLEGEPWLKLLIDQVLPRGGNGTPSPNPCTNIPGQGSGTCN</sequence>
<evidence type="ECO:0000256" key="1">
    <source>
        <dbReference type="SAM" id="MobiDB-lite"/>
    </source>
</evidence>
<gene>
    <name evidence="3" type="ORF">TorRG33x02_092620</name>
</gene>
<dbReference type="InParanoid" id="A0A2P5FB98"/>
<evidence type="ECO:0008006" key="5">
    <source>
        <dbReference type="Google" id="ProtNLM"/>
    </source>
</evidence>
<feature type="signal peptide" evidence="2">
    <location>
        <begin position="1"/>
        <end position="33"/>
    </location>
</feature>
<dbReference type="OrthoDB" id="1716208at2759"/>
<protein>
    <recommendedName>
        <fullName evidence="5">Transmembrane protein</fullName>
    </recommendedName>
</protein>
<keyword evidence="4" id="KW-1185">Reference proteome</keyword>